<reference evidence="5 6" key="1">
    <citation type="submission" date="2020-08" db="EMBL/GenBank/DDBJ databases">
        <title>Sequencing the genomes of 1000 actinobacteria strains.</title>
        <authorList>
            <person name="Klenk H.-P."/>
        </authorList>
    </citation>
    <scope>NUCLEOTIDE SEQUENCE [LARGE SCALE GENOMIC DNA]</scope>
    <source>
        <strain evidence="5 6">DSM 45518</strain>
    </source>
</reference>
<evidence type="ECO:0000313" key="6">
    <source>
        <dbReference type="Proteomes" id="UP000542742"/>
    </source>
</evidence>
<organism evidence="5 6">
    <name type="scientific">Paractinoplanes abujensis</name>
    <dbReference type="NCBI Taxonomy" id="882441"/>
    <lineage>
        <taxon>Bacteria</taxon>
        <taxon>Bacillati</taxon>
        <taxon>Actinomycetota</taxon>
        <taxon>Actinomycetes</taxon>
        <taxon>Micromonosporales</taxon>
        <taxon>Micromonosporaceae</taxon>
        <taxon>Paractinoplanes</taxon>
    </lineage>
</organism>
<evidence type="ECO:0000256" key="1">
    <source>
        <dbReference type="ARBA" id="ARBA00022801"/>
    </source>
</evidence>
<keyword evidence="1 5" id="KW-0378">Hydrolase</keyword>
<keyword evidence="2" id="KW-0442">Lipid degradation</keyword>
<protein>
    <submittedName>
        <fullName evidence="5">Putative dienelactone hydrolase</fullName>
    </submittedName>
</protein>
<evidence type="ECO:0000256" key="3">
    <source>
        <dbReference type="ARBA" id="ARBA00023098"/>
    </source>
</evidence>
<dbReference type="Proteomes" id="UP000542742">
    <property type="component" value="Unassembled WGS sequence"/>
</dbReference>
<evidence type="ECO:0000313" key="5">
    <source>
        <dbReference type="EMBL" id="MBB4692224.1"/>
    </source>
</evidence>
<keyword evidence="4" id="KW-0732">Signal</keyword>
<keyword evidence="3" id="KW-0443">Lipid metabolism</keyword>
<feature type="chain" id="PRO_5039563242" evidence="4">
    <location>
        <begin position="27"/>
        <end position="360"/>
    </location>
</feature>
<dbReference type="AlphaFoldDB" id="A0A7W7CPW7"/>
<proteinExistence type="predicted"/>
<dbReference type="Pfam" id="PF03403">
    <property type="entry name" value="PAF-AH_p_II"/>
    <property type="match status" value="1"/>
</dbReference>
<comment type="caution">
    <text evidence="5">The sequence shown here is derived from an EMBL/GenBank/DDBJ whole genome shotgun (WGS) entry which is preliminary data.</text>
</comment>
<sequence>MRRRSLLAAVLTSAVAMPLGAAKATAAPVRLTLPRPTGPHPIGVVDLHLADRRRSRELMASVWYPSTRDARRHPVAPWMPAASWHALLESVGLDAAEAPRTAGHVGAPVLGGRRPIVLYSHGNDTCRAETTIVVQELVSHGYVVATVDHTGDSYSQLPDGRVLVPGEDSFTPWDSAYDVRLLLDHLERRATARRGWGAALDMRRVGMFGWSKGATSTALVMNTDPRVRAGIGFDGEMQSQPPVDGLDRPFLLLSADFARNTEPSVEEFWQKLRGWRLNVHAVGAAHGSYNDQQWLVPQIAPLIGMSEADYLDWCGTLDPARAVRIQQAYPLAFFDQHLRDRRQPLLDGPSPAFPEVEFVR</sequence>
<dbReference type="PANTHER" id="PTHR10272:SF0">
    <property type="entry name" value="PLATELET-ACTIVATING FACTOR ACETYLHYDROLASE"/>
    <property type="match status" value="1"/>
</dbReference>
<dbReference type="GO" id="GO:0003847">
    <property type="term" value="F:1-alkyl-2-acetylglycerophosphocholine esterase activity"/>
    <property type="evidence" value="ECO:0007669"/>
    <property type="project" value="TreeGrafter"/>
</dbReference>
<evidence type="ECO:0000256" key="2">
    <source>
        <dbReference type="ARBA" id="ARBA00022963"/>
    </source>
</evidence>
<dbReference type="GO" id="GO:0016042">
    <property type="term" value="P:lipid catabolic process"/>
    <property type="evidence" value="ECO:0007669"/>
    <property type="project" value="UniProtKB-KW"/>
</dbReference>
<name>A0A7W7CPW7_9ACTN</name>
<dbReference type="EMBL" id="JACHMF010000001">
    <property type="protein sequence ID" value="MBB4692224.1"/>
    <property type="molecule type" value="Genomic_DNA"/>
</dbReference>
<dbReference type="RefSeq" id="WP_203722805.1">
    <property type="nucleotide sequence ID" value="NZ_BOMC01000079.1"/>
</dbReference>
<feature type="signal peptide" evidence="4">
    <location>
        <begin position="1"/>
        <end position="26"/>
    </location>
</feature>
<dbReference type="InterPro" id="IPR029058">
    <property type="entry name" value="AB_hydrolase_fold"/>
</dbReference>
<dbReference type="SUPFAM" id="SSF53474">
    <property type="entry name" value="alpha/beta-Hydrolases"/>
    <property type="match status" value="1"/>
</dbReference>
<accession>A0A7W7CPW7</accession>
<evidence type="ECO:0000256" key="4">
    <source>
        <dbReference type="SAM" id="SignalP"/>
    </source>
</evidence>
<dbReference type="PANTHER" id="PTHR10272">
    <property type="entry name" value="PLATELET-ACTIVATING FACTOR ACETYLHYDROLASE"/>
    <property type="match status" value="1"/>
</dbReference>
<dbReference type="Gene3D" id="3.40.50.1820">
    <property type="entry name" value="alpha/beta hydrolase"/>
    <property type="match status" value="1"/>
</dbReference>
<gene>
    <name evidence="5" type="ORF">BKA14_002372</name>
</gene>
<keyword evidence="6" id="KW-1185">Reference proteome</keyword>